<reference evidence="4" key="2">
    <citation type="journal article" date="2007" name="Science">
        <title>Draft genome sequence of the sexually transmitted pathogen Trichomonas vaginalis.</title>
        <authorList>
            <person name="Carlton J.M."/>
            <person name="Hirt R.P."/>
            <person name="Silva J.C."/>
            <person name="Delcher A.L."/>
            <person name="Schatz M."/>
            <person name="Zhao Q."/>
            <person name="Wortman J.R."/>
            <person name="Bidwell S.L."/>
            <person name="Alsmark U.C.M."/>
            <person name="Besteiro S."/>
            <person name="Sicheritz-Ponten T."/>
            <person name="Noel C.J."/>
            <person name="Dacks J.B."/>
            <person name="Foster P.G."/>
            <person name="Simillion C."/>
            <person name="Van de Peer Y."/>
            <person name="Miranda-Saavedra D."/>
            <person name="Barton G.J."/>
            <person name="Westrop G.D."/>
            <person name="Mueller S."/>
            <person name="Dessi D."/>
            <person name="Fiori P.L."/>
            <person name="Ren Q."/>
            <person name="Paulsen I."/>
            <person name="Zhang H."/>
            <person name="Bastida-Corcuera F.D."/>
            <person name="Simoes-Barbosa A."/>
            <person name="Brown M.T."/>
            <person name="Hayes R.D."/>
            <person name="Mukherjee M."/>
            <person name="Okumura C.Y."/>
            <person name="Schneider R."/>
            <person name="Smith A.J."/>
            <person name="Vanacova S."/>
            <person name="Villalvazo M."/>
            <person name="Haas B.J."/>
            <person name="Pertea M."/>
            <person name="Feldblyum T.V."/>
            <person name="Utterback T.R."/>
            <person name="Shu C.L."/>
            <person name="Osoegawa K."/>
            <person name="de Jong P.J."/>
            <person name="Hrdy I."/>
            <person name="Horvathova L."/>
            <person name="Zubacova Z."/>
            <person name="Dolezal P."/>
            <person name="Malik S.B."/>
            <person name="Logsdon J.M. Jr."/>
            <person name="Henze K."/>
            <person name="Gupta A."/>
            <person name="Wang C.C."/>
            <person name="Dunne R.L."/>
            <person name="Upcroft J.A."/>
            <person name="Upcroft P."/>
            <person name="White O."/>
            <person name="Salzberg S.L."/>
            <person name="Tang P."/>
            <person name="Chiu C.-H."/>
            <person name="Lee Y.-S."/>
            <person name="Embley T.M."/>
            <person name="Coombs G.H."/>
            <person name="Mottram J.C."/>
            <person name="Tachezy J."/>
            <person name="Fraser-Liggett C.M."/>
            <person name="Johnson P.J."/>
        </authorList>
    </citation>
    <scope>NUCLEOTIDE SEQUENCE [LARGE SCALE GENOMIC DNA]</scope>
    <source>
        <strain evidence="4">G3</strain>
    </source>
</reference>
<dbReference type="PANTHER" id="PTHR24188:SF29">
    <property type="entry name" value="GH09064P"/>
    <property type="match status" value="1"/>
</dbReference>
<dbReference type="PROSITE" id="PS50297">
    <property type="entry name" value="ANK_REP_REGION"/>
    <property type="match status" value="1"/>
</dbReference>
<proteinExistence type="predicted"/>
<dbReference type="SMR" id="A2DWW5"/>
<name>A2DWW5_TRIV3</name>
<dbReference type="Pfam" id="PF12796">
    <property type="entry name" value="Ank_2"/>
    <property type="match status" value="1"/>
</dbReference>
<dbReference type="SMART" id="SM00248">
    <property type="entry name" value="ANK"/>
    <property type="match status" value="2"/>
</dbReference>
<dbReference type="InterPro" id="IPR036770">
    <property type="entry name" value="Ankyrin_rpt-contain_sf"/>
</dbReference>
<dbReference type="Gene3D" id="1.25.40.20">
    <property type="entry name" value="Ankyrin repeat-containing domain"/>
    <property type="match status" value="1"/>
</dbReference>
<protein>
    <submittedName>
        <fullName evidence="4">Uncharacterized protein</fullName>
    </submittedName>
</protein>
<evidence type="ECO:0000256" key="1">
    <source>
        <dbReference type="ARBA" id="ARBA00022737"/>
    </source>
</evidence>
<organism evidence="4 5">
    <name type="scientific">Trichomonas vaginalis (strain ATCC PRA-98 / G3)</name>
    <dbReference type="NCBI Taxonomy" id="412133"/>
    <lineage>
        <taxon>Eukaryota</taxon>
        <taxon>Metamonada</taxon>
        <taxon>Parabasalia</taxon>
        <taxon>Trichomonadida</taxon>
        <taxon>Trichomonadidae</taxon>
        <taxon>Trichomonas</taxon>
    </lineage>
</organism>
<evidence type="ECO:0000313" key="4">
    <source>
        <dbReference type="EMBL" id="EAY15147.1"/>
    </source>
</evidence>
<dbReference type="SUPFAM" id="SSF48403">
    <property type="entry name" value="Ankyrin repeat"/>
    <property type="match status" value="1"/>
</dbReference>
<keyword evidence="1" id="KW-0677">Repeat</keyword>
<accession>A2DWW5</accession>
<evidence type="ECO:0000313" key="5">
    <source>
        <dbReference type="Proteomes" id="UP000001542"/>
    </source>
</evidence>
<dbReference type="InParanoid" id="A2DWW5"/>
<dbReference type="RefSeq" id="XP_001327370.1">
    <property type="nucleotide sequence ID" value="XM_001327335.1"/>
</dbReference>
<dbReference type="KEGG" id="tva:4773148"/>
<dbReference type="eggNOG" id="KOG4177">
    <property type="taxonomic scope" value="Eukaryota"/>
</dbReference>
<gene>
    <name evidence="4" type="ORF">TVAG_392640</name>
</gene>
<dbReference type="PANTHER" id="PTHR24188">
    <property type="entry name" value="ANKYRIN REPEAT PROTEIN"/>
    <property type="match status" value="1"/>
</dbReference>
<keyword evidence="2 3" id="KW-0040">ANK repeat</keyword>
<dbReference type="EMBL" id="DS113260">
    <property type="protein sequence ID" value="EAY15147.1"/>
    <property type="molecule type" value="Genomic_DNA"/>
</dbReference>
<dbReference type="InterPro" id="IPR002110">
    <property type="entry name" value="Ankyrin_rpt"/>
</dbReference>
<dbReference type="AlphaFoldDB" id="A2DWW5"/>
<dbReference type="OrthoDB" id="426293at2759"/>
<feature type="repeat" description="ANK" evidence="3">
    <location>
        <begin position="28"/>
        <end position="60"/>
    </location>
</feature>
<dbReference type="STRING" id="5722.A2DWW5"/>
<evidence type="ECO:0000256" key="3">
    <source>
        <dbReference type="PROSITE-ProRule" id="PRU00023"/>
    </source>
</evidence>
<keyword evidence="5" id="KW-1185">Reference proteome</keyword>
<dbReference type="VEuPathDB" id="TrichDB:TVAGG3_0839190"/>
<dbReference type="PROSITE" id="PS50088">
    <property type="entry name" value="ANK_REPEAT"/>
    <property type="match status" value="1"/>
</dbReference>
<dbReference type="VEuPathDB" id="TrichDB:TVAG_392640"/>
<evidence type="ECO:0000256" key="2">
    <source>
        <dbReference type="ARBA" id="ARBA00023043"/>
    </source>
</evidence>
<dbReference type="Proteomes" id="UP000001542">
    <property type="component" value="Unassembled WGS sequence"/>
</dbReference>
<sequence length="83" mass="8885">MFASLNGHLEVVKYLISVGAYKEVKAKDGSTPLICASEAGHLEVVKYLISVGADKDAKTNDGKTPLSFAKNEVRDYLLSIGAK</sequence>
<reference evidence="4" key="1">
    <citation type="submission" date="2006-10" db="EMBL/GenBank/DDBJ databases">
        <authorList>
            <person name="Amadeo P."/>
            <person name="Zhao Q."/>
            <person name="Wortman J."/>
            <person name="Fraser-Liggett C."/>
            <person name="Carlton J."/>
        </authorList>
    </citation>
    <scope>NUCLEOTIDE SEQUENCE</scope>
    <source>
        <strain evidence="4">G3</strain>
    </source>
</reference>